<proteinExistence type="predicted"/>
<gene>
    <name evidence="2" type="ORF">DWQ67_03420</name>
</gene>
<dbReference type="Proteomes" id="UP000273119">
    <property type="component" value="Unassembled WGS sequence"/>
</dbReference>
<organism evidence="2 3">
    <name type="scientific">Galactobacter caseinivorans</name>
    <dbReference type="NCBI Taxonomy" id="2676123"/>
    <lineage>
        <taxon>Bacteria</taxon>
        <taxon>Bacillati</taxon>
        <taxon>Actinomycetota</taxon>
        <taxon>Actinomycetes</taxon>
        <taxon>Micrococcales</taxon>
        <taxon>Micrococcaceae</taxon>
        <taxon>Galactobacter</taxon>
    </lineage>
</organism>
<protein>
    <submittedName>
        <fullName evidence="2">Uncharacterized protein</fullName>
    </submittedName>
</protein>
<evidence type="ECO:0000313" key="3">
    <source>
        <dbReference type="Proteomes" id="UP000273119"/>
    </source>
</evidence>
<comment type="caution">
    <text evidence="2">The sequence shown here is derived from an EMBL/GenBank/DDBJ whole genome shotgun (WGS) entry which is preliminary data.</text>
</comment>
<accession>A0A496PMY2</accession>
<dbReference type="RefSeq" id="WP_121484154.1">
    <property type="nucleotide sequence ID" value="NZ_QQXL01000001.1"/>
</dbReference>
<evidence type="ECO:0000256" key="1">
    <source>
        <dbReference type="SAM" id="MobiDB-lite"/>
    </source>
</evidence>
<dbReference type="AlphaFoldDB" id="A0A496PMY2"/>
<sequence length="69" mass="7755">MFDMLMQVFQPNAYAAMQELRERKRSISRLESGDPPHHGPDPADIDGHPVLTSWYTVASTAMPLRGESL</sequence>
<reference evidence="2 3" key="1">
    <citation type="submission" date="2018-07" db="EMBL/GenBank/DDBJ databases">
        <title>Arthrobacter sp. nov., isolated from raw cow's milk with high bacterial count.</title>
        <authorList>
            <person name="Hahne J."/>
            <person name="Isele D."/>
            <person name="Lipski A."/>
        </authorList>
    </citation>
    <scope>NUCLEOTIDE SEQUENCE [LARGE SCALE GENOMIC DNA]</scope>
    <source>
        <strain evidence="2 3">JZ R-183</strain>
    </source>
</reference>
<name>A0A496PMY2_9MICC</name>
<feature type="region of interest" description="Disordered" evidence="1">
    <location>
        <begin position="25"/>
        <end position="47"/>
    </location>
</feature>
<keyword evidence="3" id="KW-1185">Reference proteome</keyword>
<feature type="compositionally biased region" description="Basic and acidic residues" evidence="1">
    <location>
        <begin position="31"/>
        <end position="47"/>
    </location>
</feature>
<dbReference type="EMBL" id="QQXL01000001">
    <property type="protein sequence ID" value="RKW71893.1"/>
    <property type="molecule type" value="Genomic_DNA"/>
</dbReference>
<evidence type="ECO:0000313" key="2">
    <source>
        <dbReference type="EMBL" id="RKW71893.1"/>
    </source>
</evidence>